<evidence type="ECO:0000256" key="2">
    <source>
        <dbReference type="ARBA" id="ARBA00009325"/>
    </source>
</evidence>
<evidence type="ECO:0000256" key="3">
    <source>
        <dbReference type="ARBA" id="ARBA00015086"/>
    </source>
</evidence>
<dbReference type="UniPathway" id="UPA00539"/>
<dbReference type="InterPro" id="IPR011725">
    <property type="entry name" value="PQQ_synth_PqqA"/>
</dbReference>
<sequence length="86" mass="9810">MAWNKPVAREIRCGMEINMYGPGADDDRQSGRALNWNSRWALHADVRLLRGVRRLPVVAPSLIARDAEPTTKARSRRQKADFVPNR</sequence>
<name>A0A238JR59_9RHOB</name>
<accession>A0A238JR59</accession>
<evidence type="ECO:0000256" key="4">
    <source>
        <dbReference type="ARBA" id="ARBA00022905"/>
    </source>
</evidence>
<keyword evidence="4" id="KW-0884">PQQ biosynthesis</keyword>
<dbReference type="EMBL" id="FXYF01000001">
    <property type="protein sequence ID" value="SMX33129.1"/>
    <property type="molecule type" value="Genomic_DNA"/>
</dbReference>
<keyword evidence="7" id="KW-1185">Reference proteome</keyword>
<dbReference type="GO" id="GO:0018189">
    <property type="term" value="P:pyrroloquinoline quinone biosynthetic process"/>
    <property type="evidence" value="ECO:0007669"/>
    <property type="project" value="UniProtKB-UniPathway"/>
</dbReference>
<dbReference type="AlphaFoldDB" id="A0A238JR59"/>
<dbReference type="Pfam" id="PF08042">
    <property type="entry name" value="PqqA"/>
    <property type="match status" value="1"/>
</dbReference>
<comment type="pathway">
    <text evidence="1">Cofactor biosynthesis; pyrroloquinoline quinone biosynthesis.</text>
</comment>
<feature type="region of interest" description="Disordered" evidence="5">
    <location>
        <begin position="65"/>
        <end position="86"/>
    </location>
</feature>
<dbReference type="OrthoDB" id="8163745at2"/>
<gene>
    <name evidence="6" type="ORF">MAA8898_00402</name>
</gene>
<proteinExistence type="inferred from homology"/>
<reference evidence="6 7" key="1">
    <citation type="submission" date="2017-05" db="EMBL/GenBank/DDBJ databases">
        <authorList>
            <person name="Song R."/>
            <person name="Chenine A.L."/>
            <person name="Ruprecht R.M."/>
        </authorList>
    </citation>
    <scope>NUCLEOTIDE SEQUENCE [LARGE SCALE GENOMIC DNA]</scope>
    <source>
        <strain evidence="6 7">CECT 8898</strain>
    </source>
</reference>
<comment type="similarity">
    <text evidence="2">Belongs to the PqqA family.</text>
</comment>
<evidence type="ECO:0000256" key="5">
    <source>
        <dbReference type="SAM" id="MobiDB-lite"/>
    </source>
</evidence>
<evidence type="ECO:0000313" key="7">
    <source>
        <dbReference type="Proteomes" id="UP000207598"/>
    </source>
</evidence>
<evidence type="ECO:0000313" key="6">
    <source>
        <dbReference type="EMBL" id="SMX33129.1"/>
    </source>
</evidence>
<dbReference type="NCBIfam" id="TIGR02107">
    <property type="entry name" value="PQQ_syn_pqqA"/>
    <property type="match status" value="1"/>
</dbReference>
<dbReference type="Proteomes" id="UP000207598">
    <property type="component" value="Unassembled WGS sequence"/>
</dbReference>
<protein>
    <recommendedName>
        <fullName evidence="3">Coenzyme PQQ synthesis protein A</fullName>
    </recommendedName>
</protein>
<organism evidence="6 7">
    <name type="scientific">Maliponia aquimaris</name>
    <dbReference type="NCBI Taxonomy" id="1673631"/>
    <lineage>
        <taxon>Bacteria</taxon>
        <taxon>Pseudomonadati</taxon>
        <taxon>Pseudomonadota</taxon>
        <taxon>Alphaproteobacteria</taxon>
        <taxon>Rhodobacterales</taxon>
        <taxon>Paracoccaceae</taxon>
        <taxon>Maliponia</taxon>
    </lineage>
</organism>
<evidence type="ECO:0000256" key="1">
    <source>
        <dbReference type="ARBA" id="ARBA00004886"/>
    </source>
</evidence>